<dbReference type="Pfam" id="PF12729">
    <property type="entry name" value="4HB_MCP_1"/>
    <property type="match status" value="1"/>
</dbReference>
<sequence length="540" mass="57097">MKLETMKIRGLLALGFGAVLALMLVLVAVALSTTHIANEMTHQLTRDGLRKSNLLQEWKAVIEVNAARTIAVARADDPATEQFFLDAVNKSSERANQLQKEVQEAMAKDPEGQRLFERIVASREAYRKARAEAFRQKKEGQLESAARFFETEMMPKVSDYVGSLEAMVAYQKRAVASQGEAIDAYVATSRTLQLALSAAAVATGLAFAVLITRAIARPLQGALDVARQVARGDLSGHIEADARNETGQLMAALKEMRDSLRGIVGEVRRGTDTIASASQQISGGNLELSARTEQQASSLEETAASMEELTSTVRQNADHAQQANALARAASTSAARGGETVGEVVRTMADISSASHKIGEIVGVIDGIAFQTNILALNAAVEAARAGEQGRGFAVVAAEVRALAQRSATAAREIKILIGDSAGKVDEGSRLVAQAGATMEEIVAGIAGVSTIMAEIAAASGEQSLGIEQVNQAVTQMDQVTQENAALVEEAAAASDALREQAHALSQLVSTFRLDEREAASALPAQAQQRMTRARPALAA</sequence>
<keyword evidence="1" id="KW-0488">Methylation</keyword>
<dbReference type="SMART" id="SM00283">
    <property type="entry name" value="MA"/>
    <property type="match status" value="1"/>
</dbReference>
<reference evidence="7" key="1">
    <citation type="submission" date="2022-11" db="EMBL/GenBank/DDBJ databases">
        <title>Isolation and characterization of PLA-degrading bacterium Massilia sp. from Antarctic soil.</title>
        <authorList>
            <person name="Sato K."/>
            <person name="Gomez-Fuentes C."/>
            <person name="Ahmad S.A."/>
            <person name="Zulkharnain A."/>
        </authorList>
    </citation>
    <scope>NUCLEOTIDE SEQUENCE</scope>
    <source>
        <strain evidence="7">N-3</strain>
    </source>
</reference>
<dbReference type="InterPro" id="IPR047347">
    <property type="entry name" value="YvaQ-like_sensor"/>
</dbReference>
<accession>A0ABM8C2M3</accession>
<dbReference type="InterPro" id="IPR051310">
    <property type="entry name" value="MCP_chemotaxis"/>
</dbReference>
<dbReference type="PROSITE" id="PS50885">
    <property type="entry name" value="HAMP"/>
    <property type="match status" value="1"/>
</dbReference>
<feature type="coiled-coil region" evidence="4">
    <location>
        <begin position="470"/>
        <end position="497"/>
    </location>
</feature>
<evidence type="ECO:0000313" key="7">
    <source>
        <dbReference type="EMBL" id="BDT57404.1"/>
    </source>
</evidence>
<dbReference type="Pfam" id="PF00672">
    <property type="entry name" value="HAMP"/>
    <property type="match status" value="1"/>
</dbReference>
<proteinExistence type="inferred from homology"/>
<evidence type="ECO:0000256" key="4">
    <source>
        <dbReference type="SAM" id="Coils"/>
    </source>
</evidence>
<evidence type="ECO:0000259" key="5">
    <source>
        <dbReference type="PROSITE" id="PS50111"/>
    </source>
</evidence>
<keyword evidence="3" id="KW-0807">Transducer</keyword>
<dbReference type="InterPro" id="IPR004089">
    <property type="entry name" value="MCPsignal_dom"/>
</dbReference>
<dbReference type="Pfam" id="PF00015">
    <property type="entry name" value="MCPsignal"/>
    <property type="match status" value="1"/>
</dbReference>
<dbReference type="PANTHER" id="PTHR43531">
    <property type="entry name" value="PROTEIN ICFG"/>
    <property type="match status" value="1"/>
</dbReference>
<dbReference type="RefSeq" id="WP_281912690.1">
    <property type="nucleotide sequence ID" value="NZ_AP026966.1"/>
</dbReference>
<dbReference type="PROSITE" id="PS50111">
    <property type="entry name" value="CHEMOTAXIS_TRANSDUC_2"/>
    <property type="match status" value="1"/>
</dbReference>
<dbReference type="CDD" id="cd19411">
    <property type="entry name" value="MCP2201-like_sensor"/>
    <property type="match status" value="1"/>
</dbReference>
<dbReference type="SUPFAM" id="SSF58104">
    <property type="entry name" value="Methyl-accepting chemotaxis protein (MCP) signaling domain"/>
    <property type="match status" value="1"/>
</dbReference>
<evidence type="ECO:0000259" key="6">
    <source>
        <dbReference type="PROSITE" id="PS50885"/>
    </source>
</evidence>
<dbReference type="InterPro" id="IPR004090">
    <property type="entry name" value="Chemotax_Me-accpt_rcpt"/>
</dbReference>
<dbReference type="EMBL" id="AP026966">
    <property type="protein sequence ID" value="BDT57404.1"/>
    <property type="molecule type" value="Genomic_DNA"/>
</dbReference>
<keyword evidence="8" id="KW-1185">Reference proteome</keyword>
<protein>
    <submittedName>
        <fullName evidence="7">Methyl-accepting chemotaxis protein</fullName>
    </submittedName>
</protein>
<evidence type="ECO:0000313" key="8">
    <source>
        <dbReference type="Proteomes" id="UP001163336"/>
    </source>
</evidence>
<evidence type="ECO:0000256" key="3">
    <source>
        <dbReference type="PROSITE-ProRule" id="PRU00284"/>
    </source>
</evidence>
<name>A0ABM8C2M3_9BURK</name>
<dbReference type="Gene3D" id="1.10.287.950">
    <property type="entry name" value="Methyl-accepting chemotaxis protein"/>
    <property type="match status" value="1"/>
</dbReference>
<dbReference type="PRINTS" id="PR00260">
    <property type="entry name" value="CHEMTRNSDUCR"/>
</dbReference>
<dbReference type="SMART" id="SM00304">
    <property type="entry name" value="HAMP"/>
    <property type="match status" value="1"/>
</dbReference>
<keyword evidence="4" id="KW-0175">Coiled coil</keyword>
<feature type="domain" description="Methyl-accepting transducer" evidence="5">
    <location>
        <begin position="270"/>
        <end position="499"/>
    </location>
</feature>
<evidence type="ECO:0000256" key="1">
    <source>
        <dbReference type="ARBA" id="ARBA00022481"/>
    </source>
</evidence>
<dbReference type="CDD" id="cd11386">
    <property type="entry name" value="MCP_signal"/>
    <property type="match status" value="1"/>
</dbReference>
<comment type="similarity">
    <text evidence="2">Belongs to the methyl-accepting chemotaxis (MCP) protein family.</text>
</comment>
<dbReference type="CDD" id="cd06225">
    <property type="entry name" value="HAMP"/>
    <property type="match status" value="1"/>
</dbReference>
<organism evidence="7 8">
    <name type="scientific">Massilia varians</name>
    <dbReference type="NCBI Taxonomy" id="457921"/>
    <lineage>
        <taxon>Bacteria</taxon>
        <taxon>Pseudomonadati</taxon>
        <taxon>Pseudomonadota</taxon>
        <taxon>Betaproteobacteria</taxon>
        <taxon>Burkholderiales</taxon>
        <taxon>Oxalobacteraceae</taxon>
        <taxon>Telluria group</taxon>
        <taxon>Massilia</taxon>
    </lineage>
</organism>
<feature type="domain" description="HAMP" evidence="6">
    <location>
        <begin position="213"/>
        <end position="265"/>
    </location>
</feature>
<dbReference type="InterPro" id="IPR024478">
    <property type="entry name" value="HlyB_4HB_MCP"/>
</dbReference>
<dbReference type="PANTHER" id="PTHR43531:SF14">
    <property type="entry name" value="METHYL-ACCEPTING CHEMOTAXIS PROTEIN I-RELATED"/>
    <property type="match status" value="1"/>
</dbReference>
<evidence type="ECO:0000256" key="2">
    <source>
        <dbReference type="ARBA" id="ARBA00029447"/>
    </source>
</evidence>
<dbReference type="Proteomes" id="UP001163336">
    <property type="component" value="Chromosome"/>
</dbReference>
<dbReference type="InterPro" id="IPR003660">
    <property type="entry name" value="HAMP_dom"/>
</dbReference>
<gene>
    <name evidence="7" type="primary">cheM</name>
    <name evidence="7" type="ORF">MasN3_08980</name>
</gene>